<evidence type="ECO:0000313" key="1">
    <source>
        <dbReference type="EMBL" id="KAF5790276.1"/>
    </source>
</evidence>
<reference evidence="1 3" key="1">
    <citation type="journal article" date="2017" name="Nature">
        <title>The sunflower genome provides insights into oil metabolism, flowering and Asterid evolution.</title>
        <authorList>
            <person name="Badouin H."/>
            <person name="Gouzy J."/>
            <person name="Grassa C.J."/>
            <person name="Murat F."/>
            <person name="Staton S.E."/>
            <person name="Cottret L."/>
            <person name="Lelandais-Briere C."/>
            <person name="Owens G.L."/>
            <person name="Carrere S."/>
            <person name="Mayjonade B."/>
            <person name="Legrand L."/>
            <person name="Gill N."/>
            <person name="Kane N.C."/>
            <person name="Bowers J.E."/>
            <person name="Hubner S."/>
            <person name="Bellec A."/>
            <person name="Berard A."/>
            <person name="Berges H."/>
            <person name="Blanchet N."/>
            <person name="Boniface M.C."/>
            <person name="Brunel D."/>
            <person name="Catrice O."/>
            <person name="Chaidir N."/>
            <person name="Claudel C."/>
            <person name="Donnadieu C."/>
            <person name="Faraut T."/>
            <person name="Fievet G."/>
            <person name="Helmstetter N."/>
            <person name="King M."/>
            <person name="Knapp S.J."/>
            <person name="Lai Z."/>
            <person name="Le Paslier M.C."/>
            <person name="Lippi Y."/>
            <person name="Lorenzon L."/>
            <person name="Mandel J.R."/>
            <person name="Marage G."/>
            <person name="Marchand G."/>
            <person name="Marquand E."/>
            <person name="Bret-Mestries E."/>
            <person name="Morien E."/>
            <person name="Nambeesan S."/>
            <person name="Nguyen T."/>
            <person name="Pegot-Espagnet P."/>
            <person name="Pouilly N."/>
            <person name="Raftis F."/>
            <person name="Sallet E."/>
            <person name="Schiex T."/>
            <person name="Thomas J."/>
            <person name="Vandecasteele C."/>
            <person name="Vares D."/>
            <person name="Vear F."/>
            <person name="Vautrin S."/>
            <person name="Crespi M."/>
            <person name="Mangin B."/>
            <person name="Burke J.M."/>
            <person name="Salse J."/>
            <person name="Munos S."/>
            <person name="Vincourt P."/>
            <person name="Rieseberg L.H."/>
            <person name="Langlade N.B."/>
        </authorList>
    </citation>
    <scope>NUCLEOTIDE SEQUENCE [LARGE SCALE GENOMIC DNA]</scope>
    <source>
        <strain evidence="3">cv. SF193</strain>
        <tissue evidence="1">Leaves</tissue>
    </source>
</reference>
<dbReference type="EMBL" id="CM007898">
    <property type="protein sequence ID" value="OTG14505.1"/>
    <property type="molecule type" value="Genomic_DNA"/>
</dbReference>
<dbReference type="EMBL" id="MNCJ02000324">
    <property type="protein sequence ID" value="KAF5790276.1"/>
    <property type="molecule type" value="Genomic_DNA"/>
</dbReference>
<evidence type="ECO:0000313" key="3">
    <source>
        <dbReference type="Proteomes" id="UP000215914"/>
    </source>
</evidence>
<gene>
    <name evidence="2" type="ORF">HannXRQ_Chr09g0250181</name>
    <name evidence="1" type="ORF">HanXRQr2_Chr09g0381321</name>
</gene>
<dbReference type="AlphaFoldDB" id="A0A251TTQ7"/>
<dbReference type="InParanoid" id="A0A251TTQ7"/>
<reference evidence="2" key="2">
    <citation type="submission" date="2017-02" db="EMBL/GenBank/DDBJ databases">
        <title>Sunflower complete genome.</title>
        <authorList>
            <person name="Langlade N."/>
            <person name="Munos S."/>
        </authorList>
    </citation>
    <scope>NUCLEOTIDE SEQUENCE [LARGE SCALE GENOMIC DNA]</scope>
    <source>
        <tissue evidence="2">Leaves</tissue>
    </source>
</reference>
<reference evidence="1" key="3">
    <citation type="submission" date="2020-06" db="EMBL/GenBank/DDBJ databases">
        <title>Helianthus annuus Genome sequencing and assembly Release 2.</title>
        <authorList>
            <person name="Gouzy J."/>
            <person name="Langlade N."/>
            <person name="Munos S."/>
        </authorList>
    </citation>
    <scope>NUCLEOTIDE SEQUENCE</scope>
    <source>
        <tissue evidence="1">Leaves</tissue>
    </source>
</reference>
<organism evidence="2 3">
    <name type="scientific">Helianthus annuus</name>
    <name type="common">Common sunflower</name>
    <dbReference type="NCBI Taxonomy" id="4232"/>
    <lineage>
        <taxon>Eukaryota</taxon>
        <taxon>Viridiplantae</taxon>
        <taxon>Streptophyta</taxon>
        <taxon>Embryophyta</taxon>
        <taxon>Tracheophyta</taxon>
        <taxon>Spermatophyta</taxon>
        <taxon>Magnoliopsida</taxon>
        <taxon>eudicotyledons</taxon>
        <taxon>Gunneridae</taxon>
        <taxon>Pentapetalae</taxon>
        <taxon>asterids</taxon>
        <taxon>campanulids</taxon>
        <taxon>Asterales</taxon>
        <taxon>Asteraceae</taxon>
        <taxon>Asteroideae</taxon>
        <taxon>Heliantheae alliance</taxon>
        <taxon>Heliantheae</taxon>
        <taxon>Helianthus</taxon>
    </lineage>
</organism>
<dbReference type="Proteomes" id="UP000215914">
    <property type="component" value="Chromosome 9"/>
</dbReference>
<accession>A0A251TTQ7</accession>
<sequence length="53" mass="6161">MLKMVPVMFNLVRIFQRFRFNPGQTRSDLLWMRVEIHCGSSCRFNGSAGQQLG</sequence>
<name>A0A251TTQ7_HELAN</name>
<protein>
    <submittedName>
        <fullName evidence="2">Uncharacterized protein</fullName>
    </submittedName>
</protein>
<dbReference type="Gramene" id="mRNA:HanXRQr2_Chr09g0381321">
    <property type="protein sequence ID" value="CDS:HanXRQr2_Chr09g0381321.1"/>
    <property type="gene ID" value="HanXRQr2_Chr09g0381321"/>
</dbReference>
<evidence type="ECO:0000313" key="2">
    <source>
        <dbReference type="EMBL" id="OTG14505.1"/>
    </source>
</evidence>
<keyword evidence="3" id="KW-1185">Reference proteome</keyword>
<proteinExistence type="predicted"/>